<dbReference type="RefSeq" id="WP_259660234.1">
    <property type="nucleotide sequence ID" value="NZ_JAHXRI010000006.1"/>
</dbReference>
<proteinExistence type="inferred from homology"/>
<evidence type="ECO:0000313" key="11">
    <source>
        <dbReference type="Proteomes" id="UP000739565"/>
    </source>
</evidence>
<comment type="similarity">
    <text evidence="8">Belongs to the methyltransferase superfamily.</text>
</comment>
<dbReference type="Gene3D" id="3.40.50.150">
    <property type="entry name" value="Vaccinia Virus protein VP39"/>
    <property type="match status" value="1"/>
</dbReference>
<dbReference type="Pfam" id="PF08241">
    <property type="entry name" value="Methyltransf_11"/>
    <property type="match status" value="1"/>
</dbReference>
<evidence type="ECO:0000256" key="5">
    <source>
        <dbReference type="ARBA" id="ARBA00022679"/>
    </source>
</evidence>
<dbReference type="GO" id="GO:0010340">
    <property type="term" value="F:carboxyl-O-methyltransferase activity"/>
    <property type="evidence" value="ECO:0007669"/>
    <property type="project" value="UniProtKB-UniRule"/>
</dbReference>
<dbReference type="GO" id="GO:0032259">
    <property type="term" value="P:methylation"/>
    <property type="evidence" value="ECO:0007669"/>
    <property type="project" value="UniProtKB-KW"/>
</dbReference>
<dbReference type="CDD" id="cd02440">
    <property type="entry name" value="AdoMet_MTases"/>
    <property type="match status" value="1"/>
</dbReference>
<comment type="catalytic activity">
    <reaction evidence="1 8">
        <text>malonyl-[ACP] + S-adenosyl-L-methionine = malonyl-[ACP] methyl ester + S-adenosyl-L-homocysteine</text>
        <dbReference type="Rhea" id="RHEA:17105"/>
        <dbReference type="Rhea" id="RHEA-COMP:9623"/>
        <dbReference type="Rhea" id="RHEA-COMP:9954"/>
        <dbReference type="ChEBI" id="CHEBI:57856"/>
        <dbReference type="ChEBI" id="CHEBI:59789"/>
        <dbReference type="ChEBI" id="CHEBI:78449"/>
        <dbReference type="ChEBI" id="CHEBI:78845"/>
        <dbReference type="EC" id="2.1.1.197"/>
    </reaction>
</comment>
<comment type="function">
    <text evidence="8">Converts the free carboxyl group of a malonyl-thioester to its methyl ester by transfer of a methyl group from S-adenosyl-L-methionine (SAM). It allows to synthesize pimeloyl-ACP via the fatty acid synthetic pathway.</text>
</comment>
<evidence type="ECO:0000256" key="4">
    <source>
        <dbReference type="ARBA" id="ARBA00022603"/>
    </source>
</evidence>
<dbReference type="GO" id="GO:0009102">
    <property type="term" value="P:biotin biosynthetic process"/>
    <property type="evidence" value="ECO:0007669"/>
    <property type="project" value="UniProtKB-UniRule"/>
</dbReference>
<dbReference type="PANTHER" id="PTHR13090:SF1">
    <property type="entry name" value="ARGININE-HYDROXYLASE NDUFAF5, MITOCHONDRIAL"/>
    <property type="match status" value="1"/>
</dbReference>
<comment type="pathway">
    <text evidence="2 8">Cofactor biosynthesis; biotin biosynthesis.</text>
</comment>
<dbReference type="InterPro" id="IPR013216">
    <property type="entry name" value="Methyltransf_11"/>
</dbReference>
<keyword evidence="5 8" id="KW-0808">Transferase</keyword>
<dbReference type="InterPro" id="IPR011814">
    <property type="entry name" value="BioC"/>
</dbReference>
<evidence type="ECO:0000256" key="8">
    <source>
        <dbReference type="HAMAP-Rule" id="MF_00835"/>
    </source>
</evidence>
<dbReference type="EMBL" id="JAHXRI010000006">
    <property type="protein sequence ID" value="MBZ1349817.1"/>
    <property type="molecule type" value="Genomic_DNA"/>
</dbReference>
<evidence type="ECO:0000259" key="9">
    <source>
        <dbReference type="Pfam" id="PF08241"/>
    </source>
</evidence>
<organism evidence="10 11">
    <name type="scientific">Zwartia hollandica</name>
    <dbReference type="NCBI Taxonomy" id="324606"/>
    <lineage>
        <taxon>Bacteria</taxon>
        <taxon>Pseudomonadati</taxon>
        <taxon>Pseudomonadota</taxon>
        <taxon>Betaproteobacteria</taxon>
        <taxon>Burkholderiales</taxon>
        <taxon>Alcaligenaceae</taxon>
        <taxon>Zwartia</taxon>
    </lineage>
</organism>
<evidence type="ECO:0000256" key="7">
    <source>
        <dbReference type="ARBA" id="ARBA00022756"/>
    </source>
</evidence>
<dbReference type="InterPro" id="IPR029063">
    <property type="entry name" value="SAM-dependent_MTases_sf"/>
</dbReference>
<gene>
    <name evidence="8" type="primary">bioC</name>
    <name evidence="10" type="ORF">KZZ10_04090</name>
</gene>
<reference evidence="10" key="1">
    <citation type="submission" date="2021-07" db="EMBL/GenBank/DDBJ databases">
        <title>New genus and species of the family Alcaligenaceae.</title>
        <authorList>
            <person name="Hahn M.W."/>
        </authorList>
    </citation>
    <scope>NUCLEOTIDE SEQUENCE</scope>
    <source>
        <strain evidence="10">LF4-65</strain>
    </source>
</reference>
<name>A0A953N6H5_9BURK</name>
<keyword evidence="6 8" id="KW-0949">S-adenosyl-L-methionine</keyword>
<evidence type="ECO:0000256" key="1">
    <source>
        <dbReference type="ARBA" id="ARBA00000852"/>
    </source>
</evidence>
<feature type="domain" description="Methyltransferase type 11" evidence="9">
    <location>
        <begin position="56"/>
        <end position="168"/>
    </location>
</feature>
<accession>A0A953N6H5</accession>
<comment type="caution">
    <text evidence="10">The sequence shown here is derived from an EMBL/GenBank/DDBJ whole genome shotgun (WGS) entry which is preliminary data.</text>
</comment>
<keyword evidence="7 8" id="KW-0093">Biotin biosynthesis</keyword>
<dbReference type="SUPFAM" id="SSF53335">
    <property type="entry name" value="S-adenosyl-L-methionine-dependent methyltransferases"/>
    <property type="match status" value="1"/>
</dbReference>
<dbReference type="InterPro" id="IPR050602">
    <property type="entry name" value="Malonyl-ACP_OMT"/>
</dbReference>
<dbReference type="EC" id="2.1.1.197" evidence="3 8"/>
<dbReference type="AlphaFoldDB" id="A0A953N6H5"/>
<dbReference type="PANTHER" id="PTHR13090">
    <property type="entry name" value="ARGININE-HYDROXYLASE NDUFAF5, MITOCHONDRIAL"/>
    <property type="match status" value="1"/>
</dbReference>
<evidence type="ECO:0000256" key="6">
    <source>
        <dbReference type="ARBA" id="ARBA00022691"/>
    </source>
</evidence>
<evidence type="ECO:0000256" key="2">
    <source>
        <dbReference type="ARBA" id="ARBA00004746"/>
    </source>
</evidence>
<dbReference type="GO" id="GO:0102130">
    <property type="term" value="F:malonyl-CoA methyltransferase activity"/>
    <property type="evidence" value="ECO:0007669"/>
    <property type="project" value="UniProtKB-EC"/>
</dbReference>
<sequence>MTSLSTPNRLPIDAKHVALQFARRGDLSNAQFLYAEIAKRMDQRLKLIRLQPREILDAGCGAGQQLSLLHTRYPSAHYHGLDHCTALLNQAQQRARQQWPRRPPSWLLKLLARKASAQWSRADLAQTNLPPESFDFVWSNLSLHWHPAPHDVLQEWGRLLRPNGLVFFSCFGPATLKELRAALQVANLHTRTPEFVDMHDFGDLLVEKGFSDPVMDQEVLTLTYETPEKLLADVKALGGNAAIGRRPGLVSKEWRTRLLAALEAQRQADGRLHLTIEVAYGHAWRSALRRTPSGETRISVSAIGRKSAKE</sequence>
<dbReference type="GO" id="GO:0008757">
    <property type="term" value="F:S-adenosylmethionine-dependent methyltransferase activity"/>
    <property type="evidence" value="ECO:0007669"/>
    <property type="project" value="InterPro"/>
</dbReference>
<protein>
    <recommendedName>
        <fullName evidence="3 8">Malonyl-[acyl-carrier protein] O-methyltransferase</fullName>
        <shortName evidence="8">Malonyl-ACP O-methyltransferase</shortName>
        <ecNumber evidence="3 8">2.1.1.197</ecNumber>
    </recommendedName>
    <alternativeName>
        <fullName evidence="8">Biotin synthesis protein BioC</fullName>
    </alternativeName>
</protein>
<keyword evidence="4 8" id="KW-0489">Methyltransferase</keyword>
<dbReference type="Proteomes" id="UP000739565">
    <property type="component" value="Unassembled WGS sequence"/>
</dbReference>
<keyword evidence="11" id="KW-1185">Reference proteome</keyword>
<dbReference type="HAMAP" id="MF_00835">
    <property type="entry name" value="BioC"/>
    <property type="match status" value="1"/>
</dbReference>
<evidence type="ECO:0000256" key="3">
    <source>
        <dbReference type="ARBA" id="ARBA00012327"/>
    </source>
</evidence>
<evidence type="ECO:0000313" key="10">
    <source>
        <dbReference type="EMBL" id="MBZ1349817.1"/>
    </source>
</evidence>